<evidence type="ECO:0000256" key="5">
    <source>
        <dbReference type="ARBA" id="ARBA00022963"/>
    </source>
</evidence>
<evidence type="ECO:0000256" key="8">
    <source>
        <dbReference type="ARBA" id="ARBA00023136"/>
    </source>
</evidence>
<dbReference type="AlphaFoldDB" id="A0A2M9XCM9"/>
<dbReference type="GO" id="GO:0004622">
    <property type="term" value="F:phosphatidylcholine lysophospholipase activity"/>
    <property type="evidence" value="ECO:0007669"/>
    <property type="project" value="UniProtKB-ARBA"/>
</dbReference>
<comment type="caution">
    <text evidence="12">The sequence shown here is derived from an EMBL/GenBank/DDBJ whole genome shotgun (WGS) entry which is preliminary data.</text>
</comment>
<dbReference type="Gene3D" id="2.60.120.10">
    <property type="entry name" value="Jelly Rolls"/>
    <property type="match status" value="2"/>
</dbReference>
<feature type="domain" description="PNPLA" evidence="11">
    <location>
        <begin position="490"/>
        <end position="650"/>
    </location>
</feature>
<keyword evidence="8" id="KW-0472">Membrane</keyword>
<keyword evidence="13" id="KW-1185">Reference proteome</keyword>
<evidence type="ECO:0000313" key="12">
    <source>
        <dbReference type="EMBL" id="PJZ25446.1"/>
    </source>
</evidence>
<dbReference type="Pfam" id="PF01734">
    <property type="entry name" value="Patatin"/>
    <property type="match status" value="1"/>
</dbReference>
<dbReference type="Gene3D" id="3.40.1090.10">
    <property type="entry name" value="Cytosolic phospholipase A2 catalytic domain"/>
    <property type="match status" value="2"/>
</dbReference>
<feature type="active site" description="Nucleophile" evidence="9">
    <location>
        <position position="523"/>
    </location>
</feature>
<reference evidence="12 13" key="1">
    <citation type="submission" date="2017-07" db="EMBL/GenBank/DDBJ databases">
        <title>Leptospira spp. isolated from tropical soils.</title>
        <authorList>
            <person name="Thibeaux R."/>
            <person name="Iraola G."/>
            <person name="Ferres I."/>
            <person name="Bierque E."/>
            <person name="Girault D."/>
            <person name="Soupe-Gilbert M.-E."/>
            <person name="Picardeau M."/>
            <person name="Goarant C."/>
        </authorList>
    </citation>
    <scope>NUCLEOTIDE SEQUENCE [LARGE SCALE GENOMIC DNA]</scope>
    <source>
        <strain evidence="12 13">MCA1-C-A1</strain>
    </source>
</reference>
<evidence type="ECO:0000256" key="7">
    <source>
        <dbReference type="ARBA" id="ARBA00023098"/>
    </source>
</evidence>
<feature type="short sequence motif" description="GXGXXG" evidence="9">
    <location>
        <begin position="494"/>
        <end position="499"/>
    </location>
</feature>
<name>A0A2M9XCM9_9LEPT</name>
<dbReference type="InterPro" id="IPR056556">
    <property type="entry name" value="NTE1_P-loop_dom"/>
</dbReference>
<organism evidence="12 13">
    <name type="scientific">Leptospira hartskeerlii</name>
    <dbReference type="NCBI Taxonomy" id="2023177"/>
    <lineage>
        <taxon>Bacteria</taxon>
        <taxon>Pseudomonadati</taxon>
        <taxon>Spirochaetota</taxon>
        <taxon>Spirochaetia</taxon>
        <taxon>Leptospirales</taxon>
        <taxon>Leptospiraceae</taxon>
        <taxon>Leptospira</taxon>
    </lineage>
</organism>
<evidence type="ECO:0000256" key="4">
    <source>
        <dbReference type="ARBA" id="ARBA00022801"/>
    </source>
</evidence>
<evidence type="ECO:0000313" key="13">
    <source>
        <dbReference type="Proteomes" id="UP000232196"/>
    </source>
</evidence>
<feature type="domain" description="Cyclic nucleotide-binding" evidence="10">
    <location>
        <begin position="175"/>
        <end position="295"/>
    </location>
</feature>
<dbReference type="SUPFAM" id="SSF52151">
    <property type="entry name" value="FabD/lysophospholipase-like"/>
    <property type="match status" value="1"/>
</dbReference>
<dbReference type="InterPro" id="IPR016035">
    <property type="entry name" value="Acyl_Trfase/lysoPLipase"/>
</dbReference>
<dbReference type="GO" id="GO:0016020">
    <property type="term" value="C:membrane"/>
    <property type="evidence" value="ECO:0007669"/>
    <property type="project" value="UniProtKB-SubCell"/>
</dbReference>
<dbReference type="PANTHER" id="PTHR14226:SF76">
    <property type="entry name" value="NTE FAMILY PROTEIN RSSA"/>
    <property type="match status" value="1"/>
</dbReference>
<feature type="active site" description="Proton acceptor" evidence="9">
    <location>
        <position position="637"/>
    </location>
</feature>
<feature type="short sequence motif" description="DGA/G" evidence="9">
    <location>
        <begin position="637"/>
        <end position="639"/>
    </location>
</feature>
<dbReference type="EMBL" id="NPDN01000005">
    <property type="protein sequence ID" value="PJZ25446.1"/>
    <property type="molecule type" value="Genomic_DNA"/>
</dbReference>
<proteinExistence type="inferred from homology"/>
<feature type="domain" description="Cyclic nucleotide-binding" evidence="10">
    <location>
        <begin position="31"/>
        <end position="151"/>
    </location>
</feature>
<dbReference type="CDD" id="cd00038">
    <property type="entry name" value="CAP_ED"/>
    <property type="match status" value="2"/>
</dbReference>
<dbReference type="RefSeq" id="WP_100706792.1">
    <property type="nucleotide sequence ID" value="NZ_NPDL01000008.1"/>
</dbReference>
<evidence type="ECO:0000256" key="2">
    <source>
        <dbReference type="ARBA" id="ARBA00006636"/>
    </source>
</evidence>
<dbReference type="OrthoDB" id="9770965at2"/>
<dbReference type="InterPro" id="IPR000595">
    <property type="entry name" value="cNMP-bd_dom"/>
</dbReference>
<keyword evidence="4 9" id="KW-0378">Hydrolase</keyword>
<dbReference type="PANTHER" id="PTHR14226">
    <property type="entry name" value="NEUROPATHY TARGET ESTERASE/SWISS CHEESE D.MELANOGASTER"/>
    <property type="match status" value="1"/>
</dbReference>
<dbReference type="PROSITE" id="PS00889">
    <property type="entry name" value="CNMP_BINDING_2"/>
    <property type="match status" value="1"/>
</dbReference>
<dbReference type="InterPro" id="IPR018490">
    <property type="entry name" value="cNMP-bd_dom_sf"/>
</dbReference>
<dbReference type="InterPro" id="IPR002641">
    <property type="entry name" value="PNPLA_dom"/>
</dbReference>
<dbReference type="InterPro" id="IPR018488">
    <property type="entry name" value="cNMP-bd_CS"/>
</dbReference>
<evidence type="ECO:0000259" key="11">
    <source>
        <dbReference type="PROSITE" id="PS51635"/>
    </source>
</evidence>
<protein>
    <submittedName>
        <fullName evidence="12">Cyclic nucleotide-binding protein</fullName>
    </submittedName>
</protein>
<dbReference type="SUPFAM" id="SSF51206">
    <property type="entry name" value="cAMP-binding domain-like"/>
    <property type="match status" value="2"/>
</dbReference>
<keyword evidence="3" id="KW-0812">Transmembrane</keyword>
<dbReference type="Pfam" id="PF00027">
    <property type="entry name" value="cNMP_binding"/>
    <property type="match status" value="2"/>
</dbReference>
<dbReference type="PROSITE" id="PS51635">
    <property type="entry name" value="PNPLA"/>
    <property type="match status" value="1"/>
</dbReference>
<comment type="similarity">
    <text evidence="2">Belongs to the NTE family.</text>
</comment>
<dbReference type="GO" id="GO:0016042">
    <property type="term" value="P:lipid catabolic process"/>
    <property type="evidence" value="ECO:0007669"/>
    <property type="project" value="UniProtKB-UniRule"/>
</dbReference>
<dbReference type="Pfam" id="PF24179">
    <property type="entry name" value="NTE_Ploop"/>
    <property type="match status" value="1"/>
</dbReference>
<comment type="subcellular location">
    <subcellularLocation>
        <location evidence="1">Membrane</location>
    </subcellularLocation>
</comment>
<dbReference type="CDD" id="cd07205">
    <property type="entry name" value="Pat_PNPLA6_PNPLA7_NTE1_like"/>
    <property type="match status" value="1"/>
</dbReference>
<feature type="short sequence motif" description="GXSXG" evidence="9">
    <location>
        <begin position="521"/>
        <end position="525"/>
    </location>
</feature>
<dbReference type="PROSITE" id="PS50042">
    <property type="entry name" value="CNMP_BINDING_3"/>
    <property type="match status" value="2"/>
</dbReference>
<evidence type="ECO:0000256" key="1">
    <source>
        <dbReference type="ARBA" id="ARBA00004370"/>
    </source>
</evidence>
<dbReference type="InterPro" id="IPR014710">
    <property type="entry name" value="RmlC-like_jellyroll"/>
</dbReference>
<evidence type="ECO:0000256" key="6">
    <source>
        <dbReference type="ARBA" id="ARBA00022989"/>
    </source>
</evidence>
<dbReference type="SMART" id="SM00100">
    <property type="entry name" value="cNMP"/>
    <property type="match status" value="2"/>
</dbReference>
<sequence length="784" mass="89187">MREKKKKTGTTIGAEERDGWFGFVLLSNREMFRDWSQEETESFTKLFEYRSVNSGNVLLSPEKSSEWLYFLLEGKCEEFTKASSGEELMIRSLGPGSHFGEAGFFHWKEGKFGVRTETDSKLLRISSKNWHKWETEHPETSKRWKERLETKRFFRMASYEPSEKEILGFISNLELLFHVDRKKIGELTPYLRWLYVPGGERLMLQGEPGNSLFIILSGRFRYTVSDDHGNITGEGEFAKGDIIGEMSLLTGEPRSASVYAVRSSQVIQISRNGFRKFISESPEALFHVTETIARRLGERNKESSRFGRKVHTIALVPVTEGFPLRDFSNELSKSLKSFGSTLSVNEGKLSKFLKEKKIHQKNGIRFGIPDLLSWFGGLEKEYDNVVFEVEPAGDPIWAETSLRQADRILLLAETGRPILENSYSWNLIQGGSLGETMKESVIYLEDSYTRWEELENILHELPGQKLILRKNREGEFDRIARRLESRSVGIALSGGGAKGFAHLGLLRSLSEAGIPIDLIGGTSAGSIMAGLFAMGYGFDESLRLIKEVWIEAKLTRDYTLPFVSILKGAKYSKAIKEFFGNRKIETLWIPFLAVACDLTNSKPKVFEQGEVWKAIRASTSIPGIFPPFYSDGALYVDGGLWDNLPGSLVRRKGADVLISVDLGAGSQPNKDQTYGLLVESRFPGEGPSSLKLLGNQFMKKEDRYSFPHIGELFMRSMLLSSRNNLLKTKETSDIFVELPVRDFSTFDWDEYKRLYEIGYEHSQKFVKDWGKIIKDKVYSERKKN</sequence>
<dbReference type="InterPro" id="IPR050301">
    <property type="entry name" value="NTE"/>
</dbReference>
<gene>
    <name evidence="12" type="ORF">CH357_11040</name>
</gene>
<keyword evidence="5 9" id="KW-0442">Lipid degradation</keyword>
<accession>A0A2M9XCM9</accession>
<evidence type="ECO:0000259" key="10">
    <source>
        <dbReference type="PROSITE" id="PS50042"/>
    </source>
</evidence>
<keyword evidence="7 9" id="KW-0443">Lipid metabolism</keyword>
<evidence type="ECO:0000256" key="9">
    <source>
        <dbReference type="PROSITE-ProRule" id="PRU01161"/>
    </source>
</evidence>
<dbReference type="Proteomes" id="UP000232196">
    <property type="component" value="Unassembled WGS sequence"/>
</dbReference>
<keyword evidence="6" id="KW-1133">Transmembrane helix</keyword>
<evidence type="ECO:0000256" key="3">
    <source>
        <dbReference type="ARBA" id="ARBA00022692"/>
    </source>
</evidence>